<keyword evidence="5 12" id="KW-0479">Metal-binding</keyword>
<feature type="domain" description="FTP" evidence="15">
    <location>
        <begin position="97"/>
        <end position="139"/>
    </location>
</feature>
<keyword evidence="8 12" id="KW-0862">Zinc</keyword>
<dbReference type="PANTHER" id="PTHR33478">
    <property type="entry name" value="EXTRACELLULAR METALLOPROTEINASE MEP"/>
    <property type="match status" value="1"/>
</dbReference>
<keyword evidence="10 13" id="KW-0865">Zymogen</keyword>
<evidence type="ECO:0000256" key="4">
    <source>
        <dbReference type="ARBA" id="ARBA00022670"/>
    </source>
</evidence>
<dbReference type="OrthoDB" id="3227768at2759"/>
<feature type="region of interest" description="Disordered" evidence="14">
    <location>
        <begin position="254"/>
        <end position="275"/>
    </location>
</feature>
<dbReference type="GO" id="GO:0005615">
    <property type="term" value="C:extracellular space"/>
    <property type="evidence" value="ECO:0007669"/>
    <property type="project" value="InterPro"/>
</dbReference>
<name>A0A8K0XLH3_9AGAR</name>
<dbReference type="AlphaFoldDB" id="A0A8K0XLH3"/>
<evidence type="ECO:0000256" key="1">
    <source>
        <dbReference type="ARBA" id="ARBA00004613"/>
    </source>
</evidence>
<evidence type="ECO:0000256" key="13">
    <source>
        <dbReference type="RuleBase" id="RU364017"/>
    </source>
</evidence>
<evidence type="ECO:0000256" key="2">
    <source>
        <dbReference type="ARBA" id="ARBA00006006"/>
    </source>
</evidence>
<sequence>MQFDTLLNSVLLAVLSATAASSSPLSPGAKHATHRVREINPDFKLETFHPPSNYQTFGAGIDHPLRKRGDATVEDAAVAFVKSQLDVNSDDINVRSTSENSEAKHAYVQQKINGVPVANAVANVAFNKDDRVIAFGSSFVKPQKSASSRPSVPVKDAIATAEHKLNGKFDAENFPAPSLEYIIKQDGSAVLTHVFQVRSVDGSSWYEAFVDAHSGELASVTDFRSDATYRAIPITQSDPTSGFQNLVDPQDTSASPFGWHSDGTRSTTKTDGNNVISNWGGPAGAARQTGNNLDFIYDYYPGATPADNRFPAIVNAFYIVNTVHDISYKYGFTESNFNFQENNFDKGGKAGDRITVYVQDRSGVNNAWFVTTPDGQDGEMRMFTWTFTVPERDGALQNDILVHESTHGITDRMTGGGTARCLQTNEAGGLAEGWSDAFAEWTKQTSSDVPDFTVGAYVINNPAGVRSYPYSTSATTNPLRYSSIATLDEVHDIGEVWANTLHNVYAALVKARGWSKTAKTDPTGTQGNVVWLHLFMDALSLQPCNPTVINARDAWIQADVNRYGGANKCTLWKAFASRGLGQKAADFKDDSTVPSGC</sequence>
<evidence type="ECO:0000259" key="15">
    <source>
        <dbReference type="Pfam" id="PF07504"/>
    </source>
</evidence>
<dbReference type="InterPro" id="IPR050371">
    <property type="entry name" value="Fungal_virulence_M36"/>
</dbReference>
<comment type="cofactor">
    <cofactor evidence="12">
        <name>Zn(2+)</name>
        <dbReference type="ChEBI" id="CHEBI:29105"/>
    </cofactor>
    <text evidence="12">Binds 1 zinc ion per subunit.</text>
</comment>
<dbReference type="Gene3D" id="3.10.170.10">
    <property type="match status" value="1"/>
</dbReference>
<keyword evidence="4 13" id="KW-0645">Protease</keyword>
<dbReference type="SUPFAM" id="SSF55486">
    <property type="entry name" value="Metalloproteases ('zincins'), catalytic domain"/>
    <property type="match status" value="1"/>
</dbReference>
<dbReference type="Pfam" id="PF02128">
    <property type="entry name" value="Peptidase_M36"/>
    <property type="match status" value="1"/>
</dbReference>
<feature type="compositionally biased region" description="Polar residues" evidence="14">
    <location>
        <begin position="264"/>
        <end position="275"/>
    </location>
</feature>
<dbReference type="PRINTS" id="PR00999">
    <property type="entry name" value="FUNGALYSIN"/>
</dbReference>
<keyword evidence="6 13" id="KW-0732">Signal</keyword>
<dbReference type="GO" id="GO:0006508">
    <property type="term" value="P:proteolysis"/>
    <property type="evidence" value="ECO:0007669"/>
    <property type="project" value="UniProtKB-KW"/>
</dbReference>
<reference evidence="16" key="1">
    <citation type="journal article" date="2021" name="New Phytol.">
        <title>Evolutionary innovations through gain and loss of genes in the ectomycorrhizal Boletales.</title>
        <authorList>
            <person name="Wu G."/>
            <person name="Miyauchi S."/>
            <person name="Morin E."/>
            <person name="Kuo A."/>
            <person name="Drula E."/>
            <person name="Varga T."/>
            <person name="Kohler A."/>
            <person name="Feng B."/>
            <person name="Cao Y."/>
            <person name="Lipzen A."/>
            <person name="Daum C."/>
            <person name="Hundley H."/>
            <person name="Pangilinan J."/>
            <person name="Johnson J."/>
            <person name="Barry K."/>
            <person name="LaButti K."/>
            <person name="Ng V."/>
            <person name="Ahrendt S."/>
            <person name="Min B."/>
            <person name="Choi I.G."/>
            <person name="Park H."/>
            <person name="Plett J.M."/>
            <person name="Magnuson J."/>
            <person name="Spatafora J.W."/>
            <person name="Nagy L.G."/>
            <person name="Henrissat B."/>
            <person name="Grigoriev I.V."/>
            <person name="Yang Z.L."/>
            <person name="Xu J."/>
            <person name="Martin F.M."/>
        </authorList>
    </citation>
    <scope>NUCLEOTIDE SEQUENCE</scope>
    <source>
        <strain evidence="16">KKN 215</strain>
    </source>
</reference>
<dbReference type="GO" id="GO:0008270">
    <property type="term" value="F:zinc ion binding"/>
    <property type="evidence" value="ECO:0007669"/>
    <property type="project" value="InterPro"/>
</dbReference>
<gene>
    <name evidence="16" type="ORF">BXZ70DRAFT_899138</name>
</gene>
<evidence type="ECO:0000256" key="6">
    <source>
        <dbReference type="ARBA" id="ARBA00022729"/>
    </source>
</evidence>
<dbReference type="CDD" id="cd09596">
    <property type="entry name" value="M36"/>
    <property type="match status" value="1"/>
</dbReference>
<dbReference type="Gene3D" id="1.10.390.10">
    <property type="entry name" value="Neutral Protease Domain 2"/>
    <property type="match status" value="1"/>
</dbReference>
<evidence type="ECO:0000256" key="12">
    <source>
        <dbReference type="PIRSR" id="PIRSR601842-2"/>
    </source>
</evidence>
<evidence type="ECO:0000256" key="8">
    <source>
        <dbReference type="ARBA" id="ARBA00022833"/>
    </source>
</evidence>
<dbReference type="Pfam" id="PF07504">
    <property type="entry name" value="FTP"/>
    <property type="match status" value="1"/>
</dbReference>
<dbReference type="InterPro" id="IPR011096">
    <property type="entry name" value="FTP_domain"/>
</dbReference>
<feature type="signal peptide" evidence="13">
    <location>
        <begin position="1"/>
        <end position="22"/>
    </location>
</feature>
<feature type="active site" evidence="11">
    <location>
        <position position="404"/>
    </location>
</feature>
<organism evidence="16 17">
    <name type="scientific">Cristinia sonorae</name>
    <dbReference type="NCBI Taxonomy" id="1940300"/>
    <lineage>
        <taxon>Eukaryota</taxon>
        <taxon>Fungi</taxon>
        <taxon>Dikarya</taxon>
        <taxon>Basidiomycota</taxon>
        <taxon>Agaricomycotina</taxon>
        <taxon>Agaricomycetes</taxon>
        <taxon>Agaricomycetidae</taxon>
        <taxon>Agaricales</taxon>
        <taxon>Pleurotineae</taxon>
        <taxon>Stephanosporaceae</taxon>
        <taxon>Cristinia</taxon>
    </lineage>
</organism>
<keyword evidence="3 13" id="KW-0964">Secreted</keyword>
<feature type="binding site" evidence="12">
    <location>
        <position position="432"/>
    </location>
    <ligand>
        <name>Zn(2+)</name>
        <dbReference type="ChEBI" id="CHEBI:29105"/>
        <note>catalytic</note>
    </ligand>
</feature>
<feature type="chain" id="PRO_5035486927" description="Extracellular metalloproteinase" evidence="13">
    <location>
        <begin position="23"/>
        <end position="597"/>
    </location>
</feature>
<dbReference type="PANTHER" id="PTHR33478:SF1">
    <property type="entry name" value="EXTRACELLULAR METALLOPROTEINASE MEP"/>
    <property type="match status" value="1"/>
</dbReference>
<evidence type="ECO:0000256" key="3">
    <source>
        <dbReference type="ARBA" id="ARBA00022525"/>
    </source>
</evidence>
<protein>
    <recommendedName>
        <fullName evidence="13">Extracellular metalloproteinase</fullName>
        <ecNumber evidence="13">3.4.24.-</ecNumber>
    </recommendedName>
    <alternativeName>
        <fullName evidence="13">Fungalysin</fullName>
    </alternativeName>
</protein>
<evidence type="ECO:0000256" key="7">
    <source>
        <dbReference type="ARBA" id="ARBA00022801"/>
    </source>
</evidence>
<keyword evidence="17" id="KW-1185">Reference proteome</keyword>
<keyword evidence="7 13" id="KW-0378">Hydrolase</keyword>
<evidence type="ECO:0000256" key="5">
    <source>
        <dbReference type="ARBA" id="ARBA00022723"/>
    </source>
</evidence>
<accession>A0A8K0XLH3</accession>
<keyword evidence="9 13" id="KW-0482">Metalloprotease</keyword>
<feature type="binding site" evidence="12">
    <location>
        <position position="407"/>
    </location>
    <ligand>
        <name>Zn(2+)</name>
        <dbReference type="ChEBI" id="CHEBI:29105"/>
        <note>catalytic</note>
    </ligand>
</feature>
<dbReference type="EC" id="3.4.24.-" evidence="13"/>
<evidence type="ECO:0000256" key="14">
    <source>
        <dbReference type="SAM" id="MobiDB-lite"/>
    </source>
</evidence>
<dbReference type="InterPro" id="IPR027268">
    <property type="entry name" value="Peptidase_M4/M1_CTD_sf"/>
</dbReference>
<comment type="caution">
    <text evidence="16">The sequence shown here is derived from an EMBL/GenBank/DDBJ whole genome shotgun (WGS) entry which is preliminary data.</text>
</comment>
<comment type="similarity">
    <text evidence="2 13">Belongs to the peptidase M36 family.</text>
</comment>
<dbReference type="InterPro" id="IPR001842">
    <property type="entry name" value="Peptidase_M36"/>
</dbReference>
<feature type="binding site" evidence="12">
    <location>
        <position position="226"/>
    </location>
    <ligand>
        <name>Zn(2+)</name>
        <dbReference type="ChEBI" id="CHEBI:29105"/>
        <note>catalytic</note>
    </ligand>
</feature>
<evidence type="ECO:0000313" key="16">
    <source>
        <dbReference type="EMBL" id="KAH8089906.1"/>
    </source>
</evidence>
<evidence type="ECO:0000313" key="17">
    <source>
        <dbReference type="Proteomes" id="UP000813824"/>
    </source>
</evidence>
<dbReference type="EMBL" id="JAEVFJ010000038">
    <property type="protein sequence ID" value="KAH8089906.1"/>
    <property type="molecule type" value="Genomic_DNA"/>
</dbReference>
<dbReference type="Proteomes" id="UP000813824">
    <property type="component" value="Unassembled WGS sequence"/>
</dbReference>
<comment type="subcellular location">
    <subcellularLocation>
        <location evidence="1 13">Secreted</location>
    </subcellularLocation>
</comment>
<evidence type="ECO:0000256" key="11">
    <source>
        <dbReference type="PIRSR" id="PIRSR601842-1"/>
    </source>
</evidence>
<evidence type="ECO:0000256" key="10">
    <source>
        <dbReference type="ARBA" id="ARBA00023145"/>
    </source>
</evidence>
<evidence type="ECO:0000256" key="9">
    <source>
        <dbReference type="ARBA" id="ARBA00023049"/>
    </source>
</evidence>
<dbReference type="GO" id="GO:0004222">
    <property type="term" value="F:metalloendopeptidase activity"/>
    <property type="evidence" value="ECO:0007669"/>
    <property type="project" value="InterPro"/>
</dbReference>
<proteinExistence type="inferred from homology"/>
<feature type="binding site" evidence="12">
    <location>
        <position position="403"/>
    </location>
    <ligand>
        <name>Zn(2+)</name>
        <dbReference type="ChEBI" id="CHEBI:29105"/>
        <note>catalytic</note>
    </ligand>
</feature>